<keyword evidence="3" id="KW-1185">Reference proteome</keyword>
<dbReference type="InterPro" id="IPR029286">
    <property type="entry name" value="AUNIP"/>
</dbReference>
<dbReference type="GO" id="GO:0000922">
    <property type="term" value="C:spindle pole"/>
    <property type="evidence" value="ECO:0007669"/>
    <property type="project" value="TreeGrafter"/>
</dbReference>
<sequence length="361" mass="40549">MKSSKNKENSLTLATEREEECGIWLDTKELKEKKQQKLLCGPFSGLLKPVLRPRDFDSLRSSPNKPKFPKVTRQSSINSFFSSKHTGSSQAGVSTSTCSETHSGAKRNHSTTLDLSRELTDNPSEMVELKCDVQGLSKKDKLETHLRHSSQGEEPPEKKRFVSQHEGLYKDAQNENQLCTDPITDTKSKSSESIREHFLQSPAPKNAETLILGEQKDNLKGSVLTSRAVNAIRSPNKHQENSFKSRASPVKWKGKENNWCTSPVKSPPSSPFKPSWLELSPAKAWRKEDTKTFSPKRCCWSSSLAGETLGGLFTQDSEGFFVIAHCQGHSKDKSKEDPRQEEEEEEILFTQDSEGNMVIKH</sequence>
<protein>
    <recommendedName>
        <fullName evidence="4">Aurora kinase A and ninein-interacting protein</fullName>
    </recommendedName>
</protein>
<dbReference type="GO" id="GO:0005813">
    <property type="term" value="C:centrosome"/>
    <property type="evidence" value="ECO:0007669"/>
    <property type="project" value="TreeGrafter"/>
</dbReference>
<dbReference type="PANTHER" id="PTHR14526">
    <property type="entry name" value="AURORA KINASE A AND NINEIN-INTERACTING PROTEIN"/>
    <property type="match status" value="1"/>
</dbReference>
<comment type="caution">
    <text evidence="2">The sequence shown here is derived from an EMBL/GenBank/DDBJ whole genome shotgun (WGS) entry which is preliminary data.</text>
</comment>
<dbReference type="OrthoDB" id="9946974at2759"/>
<evidence type="ECO:0000313" key="2">
    <source>
        <dbReference type="EMBL" id="TRZ01710.1"/>
    </source>
</evidence>
<feature type="region of interest" description="Disordered" evidence="1">
    <location>
        <begin position="54"/>
        <end position="210"/>
    </location>
</feature>
<feature type="compositionally biased region" description="Basic and acidic residues" evidence="1">
    <location>
        <begin position="127"/>
        <end position="146"/>
    </location>
</feature>
<dbReference type="EMBL" id="SRMA01024050">
    <property type="protein sequence ID" value="TRZ01710.1"/>
    <property type="molecule type" value="Genomic_DNA"/>
</dbReference>
<organism evidence="2 3">
    <name type="scientific">Danionella cerebrum</name>
    <dbReference type="NCBI Taxonomy" id="2873325"/>
    <lineage>
        <taxon>Eukaryota</taxon>
        <taxon>Metazoa</taxon>
        <taxon>Chordata</taxon>
        <taxon>Craniata</taxon>
        <taxon>Vertebrata</taxon>
        <taxon>Euteleostomi</taxon>
        <taxon>Actinopterygii</taxon>
        <taxon>Neopterygii</taxon>
        <taxon>Teleostei</taxon>
        <taxon>Ostariophysi</taxon>
        <taxon>Cypriniformes</taxon>
        <taxon>Danionidae</taxon>
        <taxon>Danioninae</taxon>
        <taxon>Danionella</taxon>
    </lineage>
</organism>
<feature type="region of interest" description="Disordered" evidence="1">
    <location>
        <begin position="329"/>
        <end position="361"/>
    </location>
</feature>
<evidence type="ECO:0000313" key="3">
    <source>
        <dbReference type="Proteomes" id="UP000316079"/>
    </source>
</evidence>
<dbReference type="AlphaFoldDB" id="A0A553RHS0"/>
<gene>
    <name evidence="2" type="ORF">DNTS_003596</name>
</gene>
<dbReference type="Proteomes" id="UP000316079">
    <property type="component" value="Unassembled WGS sequence"/>
</dbReference>
<dbReference type="PANTHER" id="PTHR14526:SF2">
    <property type="entry name" value="AURORA KINASE A AND NINEIN-INTERACTING PROTEIN"/>
    <property type="match status" value="1"/>
</dbReference>
<reference evidence="2 3" key="1">
    <citation type="journal article" date="2019" name="Sci. Data">
        <title>Hybrid genome assembly and annotation of Danionella translucida.</title>
        <authorList>
            <person name="Kadobianskyi M."/>
            <person name="Schulze L."/>
            <person name="Schuelke M."/>
            <person name="Judkewitz B."/>
        </authorList>
    </citation>
    <scope>NUCLEOTIDE SEQUENCE [LARGE SCALE GENOMIC DNA]</scope>
    <source>
        <strain evidence="2 3">Bolton</strain>
    </source>
</reference>
<feature type="compositionally biased region" description="Basic and acidic residues" evidence="1">
    <location>
        <begin position="184"/>
        <end position="198"/>
    </location>
</feature>
<proteinExistence type="predicted"/>
<accession>A0A553RHS0</accession>
<evidence type="ECO:0000256" key="1">
    <source>
        <dbReference type="SAM" id="MobiDB-lite"/>
    </source>
</evidence>
<dbReference type="GO" id="GO:0007051">
    <property type="term" value="P:spindle organization"/>
    <property type="evidence" value="ECO:0007669"/>
    <property type="project" value="TreeGrafter"/>
</dbReference>
<evidence type="ECO:0008006" key="4">
    <source>
        <dbReference type="Google" id="ProtNLM"/>
    </source>
</evidence>
<feature type="compositionally biased region" description="Basic and acidic residues" evidence="1">
    <location>
        <begin position="329"/>
        <end position="338"/>
    </location>
</feature>
<feature type="compositionally biased region" description="Polar residues" evidence="1">
    <location>
        <begin position="72"/>
        <end position="102"/>
    </location>
</feature>
<name>A0A553RHS0_9TELE</name>
<dbReference type="STRING" id="623744.A0A553RHS0"/>
<feature type="compositionally biased region" description="Polar residues" evidence="1">
    <location>
        <begin position="174"/>
        <end position="183"/>
    </location>
</feature>